<evidence type="ECO:0000313" key="13">
    <source>
        <dbReference type="EMBL" id="PWN92918.1"/>
    </source>
</evidence>
<feature type="transmembrane region" description="Helical" evidence="10">
    <location>
        <begin position="445"/>
        <end position="464"/>
    </location>
</feature>
<evidence type="ECO:0000256" key="2">
    <source>
        <dbReference type="ARBA" id="ARBA00004141"/>
    </source>
</evidence>
<keyword evidence="9 10" id="KW-0472">Membrane</keyword>
<protein>
    <recommendedName>
        <fullName evidence="10">Rhomboid-type serine protease</fullName>
        <ecNumber evidence="10">3.4.21.105</ecNumber>
    </recommendedName>
</protein>
<dbReference type="OrthoDB" id="2146116at2759"/>
<organism evidence="13 14">
    <name type="scientific">Acaromyces ingoldii</name>
    <dbReference type="NCBI Taxonomy" id="215250"/>
    <lineage>
        <taxon>Eukaryota</taxon>
        <taxon>Fungi</taxon>
        <taxon>Dikarya</taxon>
        <taxon>Basidiomycota</taxon>
        <taxon>Ustilaginomycotina</taxon>
        <taxon>Exobasidiomycetes</taxon>
        <taxon>Exobasidiales</taxon>
        <taxon>Cryptobasidiaceae</taxon>
        <taxon>Acaromyces</taxon>
    </lineage>
</organism>
<name>A0A316YW78_9BASI</name>
<feature type="compositionally biased region" description="Polar residues" evidence="11">
    <location>
        <begin position="77"/>
        <end position="92"/>
    </location>
</feature>
<dbReference type="EMBL" id="KZ819634">
    <property type="protein sequence ID" value="PWN92918.1"/>
    <property type="molecule type" value="Genomic_DNA"/>
</dbReference>
<feature type="transmembrane region" description="Helical" evidence="10">
    <location>
        <begin position="356"/>
        <end position="375"/>
    </location>
</feature>
<dbReference type="STRING" id="215250.A0A316YW78"/>
<evidence type="ECO:0000256" key="11">
    <source>
        <dbReference type="SAM" id="MobiDB-lite"/>
    </source>
</evidence>
<dbReference type="Pfam" id="PF01694">
    <property type="entry name" value="Rhomboid"/>
    <property type="match status" value="1"/>
</dbReference>
<dbReference type="InterPro" id="IPR022764">
    <property type="entry name" value="Peptidase_S54_rhomboid_dom"/>
</dbReference>
<feature type="region of interest" description="Disordered" evidence="11">
    <location>
        <begin position="158"/>
        <end position="206"/>
    </location>
</feature>
<dbReference type="Proteomes" id="UP000245768">
    <property type="component" value="Unassembled WGS sequence"/>
</dbReference>
<sequence length="566" mass="61899">MSPPQAGGAGIGAGRNAYRQDSDPSLYTDPFEYASTAAGPPRNVANVTSTRPDPNFLDQDPYSHEDRPLNGDAMLARSNTLGTLGPNDSVSVQDMARAGNRSSYDDIPASQVGGARERGLDRYTPYGGYDDEYHAKDESRGYQDESYYGHQQYDESGASLPLKSYANPMGYADDEHDEARQRDQHPPSLFANNLQGPVPPRKDMEDEEANKGLLGALKGKSGWGGTLEEQIERRRRGLGRQKWPILSWILAAAFVIVFIVELIKAKSESGQAIQTKPQFNPMIGPSSEFLIGFGARFVPCMRKVSDLPTTQLLPCIKSSTKALSDLTEADECPIWQICGLPNENTYGQSYRFITPMFLHAGFIHIGFNLLVQLTLCTQVEKLLSSPFYAIIYFAGGIGGNLLGGNFGLVGLPSTGASGAIYTCISIDLIDLIYNWQYEYRAKTRLIMSIVFAIIGLALGLLPALDNFAHIGGFAVGILGGLMFCSSIHPTKRHRLIVWVFRVIAAGLLVGFFVGLATNFYSSDDPNKACTWCRYLSCLPAFPQCKGNGITNSTSTANTRRNLLFEL</sequence>
<evidence type="ECO:0000256" key="1">
    <source>
        <dbReference type="ARBA" id="ARBA00000156"/>
    </source>
</evidence>
<evidence type="ECO:0000256" key="9">
    <source>
        <dbReference type="ARBA" id="ARBA00023136"/>
    </source>
</evidence>
<evidence type="ECO:0000256" key="3">
    <source>
        <dbReference type="ARBA" id="ARBA00009045"/>
    </source>
</evidence>
<comment type="caution">
    <text evidence="10">Lacks conserved residue(s) required for the propagation of feature annotation.</text>
</comment>
<comment type="subcellular location">
    <subcellularLocation>
        <location evidence="2 10">Membrane</location>
        <topology evidence="2 10">Multi-pass membrane protein</topology>
    </subcellularLocation>
</comment>
<evidence type="ECO:0000256" key="10">
    <source>
        <dbReference type="RuleBase" id="RU362115"/>
    </source>
</evidence>
<feature type="domain" description="Peptidase S54 rhomboid" evidence="12">
    <location>
        <begin position="347"/>
        <end position="485"/>
    </location>
</feature>
<feature type="transmembrane region" description="Helical" evidence="10">
    <location>
        <begin position="387"/>
        <end position="409"/>
    </location>
</feature>
<evidence type="ECO:0000256" key="8">
    <source>
        <dbReference type="ARBA" id="ARBA00022989"/>
    </source>
</evidence>
<dbReference type="GO" id="GO:0004252">
    <property type="term" value="F:serine-type endopeptidase activity"/>
    <property type="evidence" value="ECO:0007669"/>
    <property type="project" value="InterPro"/>
</dbReference>
<comment type="similarity">
    <text evidence="3 10">Belongs to the peptidase S54 family.</text>
</comment>
<comment type="function">
    <text evidence="10">Serine protease involved in intramembrane proteolysis.</text>
</comment>
<proteinExistence type="inferred from homology"/>
<evidence type="ECO:0000313" key="14">
    <source>
        <dbReference type="Proteomes" id="UP000245768"/>
    </source>
</evidence>
<dbReference type="InParanoid" id="A0A316YW78"/>
<keyword evidence="14" id="KW-1185">Reference proteome</keyword>
<dbReference type="Gene3D" id="1.20.1540.10">
    <property type="entry name" value="Rhomboid-like"/>
    <property type="match status" value="1"/>
</dbReference>
<evidence type="ECO:0000256" key="6">
    <source>
        <dbReference type="ARBA" id="ARBA00022801"/>
    </source>
</evidence>
<feature type="region of interest" description="Disordered" evidence="11">
    <location>
        <begin position="1"/>
        <end position="134"/>
    </location>
</feature>
<evidence type="ECO:0000256" key="4">
    <source>
        <dbReference type="ARBA" id="ARBA00022670"/>
    </source>
</evidence>
<comment type="catalytic activity">
    <reaction evidence="1 10">
        <text>Cleaves type-1 transmembrane domains using a catalytic dyad composed of serine and histidine that are contributed by different transmembrane domains.</text>
        <dbReference type="EC" id="3.4.21.105"/>
    </reaction>
</comment>
<dbReference type="GO" id="GO:0016020">
    <property type="term" value="C:membrane"/>
    <property type="evidence" value="ECO:0007669"/>
    <property type="project" value="UniProtKB-SubCell"/>
</dbReference>
<dbReference type="GO" id="GO:0006508">
    <property type="term" value="P:proteolysis"/>
    <property type="evidence" value="ECO:0007669"/>
    <property type="project" value="UniProtKB-KW"/>
</dbReference>
<feature type="transmembrane region" description="Helical" evidence="10">
    <location>
        <begin position="243"/>
        <end position="263"/>
    </location>
</feature>
<dbReference type="GeneID" id="37040613"/>
<feature type="transmembrane region" description="Helical" evidence="10">
    <location>
        <begin position="470"/>
        <end position="488"/>
    </location>
</feature>
<keyword evidence="7 10" id="KW-0720">Serine protease</keyword>
<accession>A0A316YW78</accession>
<evidence type="ECO:0000256" key="5">
    <source>
        <dbReference type="ARBA" id="ARBA00022692"/>
    </source>
</evidence>
<dbReference type="PANTHER" id="PTHR22936:SF69">
    <property type="entry name" value="RHOMBOID-LIKE PROTEIN"/>
    <property type="match status" value="1"/>
</dbReference>
<keyword evidence="5 10" id="KW-0812">Transmembrane</keyword>
<dbReference type="InterPro" id="IPR002610">
    <property type="entry name" value="Peptidase_S54_rhomboid-like"/>
</dbReference>
<dbReference type="EC" id="3.4.21.105" evidence="10"/>
<gene>
    <name evidence="13" type="ORF">FA10DRAFT_226717</name>
</gene>
<keyword evidence="4 10" id="KW-0645">Protease</keyword>
<dbReference type="RefSeq" id="XP_025380116.1">
    <property type="nucleotide sequence ID" value="XM_025518697.1"/>
</dbReference>
<feature type="transmembrane region" description="Helical" evidence="10">
    <location>
        <begin position="495"/>
        <end position="520"/>
    </location>
</feature>
<dbReference type="PANTHER" id="PTHR22936">
    <property type="entry name" value="RHOMBOID-RELATED"/>
    <property type="match status" value="1"/>
</dbReference>
<evidence type="ECO:0000259" key="12">
    <source>
        <dbReference type="Pfam" id="PF01694"/>
    </source>
</evidence>
<evidence type="ECO:0000256" key="7">
    <source>
        <dbReference type="ARBA" id="ARBA00022825"/>
    </source>
</evidence>
<keyword evidence="6 10" id="KW-0378">Hydrolase</keyword>
<dbReference type="InterPro" id="IPR035952">
    <property type="entry name" value="Rhomboid-like_sf"/>
</dbReference>
<reference evidence="13 14" key="1">
    <citation type="journal article" date="2018" name="Mol. Biol. Evol.">
        <title>Broad Genomic Sampling Reveals a Smut Pathogenic Ancestry of the Fungal Clade Ustilaginomycotina.</title>
        <authorList>
            <person name="Kijpornyongpan T."/>
            <person name="Mondo S.J."/>
            <person name="Barry K."/>
            <person name="Sandor L."/>
            <person name="Lee J."/>
            <person name="Lipzen A."/>
            <person name="Pangilinan J."/>
            <person name="LaButti K."/>
            <person name="Hainaut M."/>
            <person name="Henrissat B."/>
            <person name="Grigoriev I.V."/>
            <person name="Spatafora J.W."/>
            <person name="Aime M.C."/>
        </authorList>
    </citation>
    <scope>NUCLEOTIDE SEQUENCE [LARGE SCALE GENOMIC DNA]</scope>
    <source>
        <strain evidence="13 14">MCA 4198</strain>
    </source>
</reference>
<keyword evidence="8 10" id="KW-1133">Transmembrane helix</keyword>
<dbReference type="SUPFAM" id="SSF144091">
    <property type="entry name" value="Rhomboid-like"/>
    <property type="match status" value="1"/>
</dbReference>
<dbReference type="AlphaFoldDB" id="A0A316YW78"/>